<gene>
    <name evidence="1" type="ORF">PECUL_23A012230</name>
</gene>
<accession>A0AAD1SQY7</accession>
<proteinExistence type="predicted"/>
<keyword evidence="2" id="KW-1185">Reference proteome</keyword>
<evidence type="ECO:0000313" key="2">
    <source>
        <dbReference type="Proteomes" id="UP001295444"/>
    </source>
</evidence>
<feature type="non-terminal residue" evidence="1">
    <location>
        <position position="152"/>
    </location>
</feature>
<evidence type="ECO:0008006" key="3">
    <source>
        <dbReference type="Google" id="ProtNLM"/>
    </source>
</evidence>
<dbReference type="AlphaFoldDB" id="A0AAD1SQY7"/>
<dbReference type="EMBL" id="OW240918">
    <property type="protein sequence ID" value="CAH2306603.1"/>
    <property type="molecule type" value="Genomic_DNA"/>
</dbReference>
<organism evidence="1 2">
    <name type="scientific">Pelobates cultripes</name>
    <name type="common">Western spadefoot toad</name>
    <dbReference type="NCBI Taxonomy" id="61616"/>
    <lineage>
        <taxon>Eukaryota</taxon>
        <taxon>Metazoa</taxon>
        <taxon>Chordata</taxon>
        <taxon>Craniata</taxon>
        <taxon>Vertebrata</taxon>
        <taxon>Euteleostomi</taxon>
        <taxon>Amphibia</taxon>
        <taxon>Batrachia</taxon>
        <taxon>Anura</taxon>
        <taxon>Pelobatoidea</taxon>
        <taxon>Pelobatidae</taxon>
        <taxon>Pelobates</taxon>
    </lineage>
</organism>
<reference evidence="1" key="1">
    <citation type="submission" date="2022-03" db="EMBL/GenBank/DDBJ databases">
        <authorList>
            <person name="Alioto T."/>
            <person name="Alioto T."/>
            <person name="Gomez Garrido J."/>
        </authorList>
    </citation>
    <scope>NUCLEOTIDE SEQUENCE</scope>
</reference>
<dbReference type="Proteomes" id="UP001295444">
    <property type="component" value="Chromosome 07"/>
</dbReference>
<evidence type="ECO:0000313" key="1">
    <source>
        <dbReference type="EMBL" id="CAH2306603.1"/>
    </source>
</evidence>
<sequence>MIEMTDLYQKITSLESQHKRSQLNGVYGELMEHRRKLKDLITRKHLRNLQREVTPFPQKIADEFRTFYQNLYNLHPPPRTTRKESHNARITDYLSNTITNTIDQDSASMLDAPISMEEQAAALKVSKSGKAPGPDGFSNLLLPWLTKAINAV</sequence>
<name>A0AAD1SQY7_PELCU</name>
<protein>
    <recommendedName>
        <fullName evidence="3">Reverse transcriptase</fullName>
    </recommendedName>
</protein>